<dbReference type="OrthoDB" id="9808602at2"/>
<feature type="transmembrane region" description="Helical" evidence="7">
    <location>
        <begin position="276"/>
        <end position="297"/>
    </location>
</feature>
<keyword evidence="3 9" id="KW-0808">Transferase</keyword>
<dbReference type="InterPro" id="IPR017464">
    <property type="entry name" value="Sugar_tfrase_EpsB_2"/>
</dbReference>
<feature type="transmembrane region" description="Helical" evidence="7">
    <location>
        <begin position="12"/>
        <end position="34"/>
    </location>
</feature>
<dbReference type="EMBL" id="SACR01000001">
    <property type="protein sequence ID" value="RVU49807.1"/>
    <property type="molecule type" value="Genomic_DNA"/>
</dbReference>
<protein>
    <submittedName>
        <fullName evidence="9">TIGR03013 family PEP-CTERM/XrtA system glycosyltransferase</fullName>
    </submittedName>
</protein>
<keyword evidence="4 7" id="KW-0812">Transmembrane</keyword>
<dbReference type="Pfam" id="PF02397">
    <property type="entry name" value="Bac_transf"/>
    <property type="match status" value="1"/>
</dbReference>
<feature type="transmembrane region" description="Helical" evidence="7">
    <location>
        <begin position="79"/>
        <end position="97"/>
    </location>
</feature>
<comment type="caution">
    <text evidence="9">The sequence shown here is derived from an EMBL/GenBank/DDBJ whole genome shotgun (WGS) entry which is preliminary data.</text>
</comment>
<evidence type="ECO:0000259" key="8">
    <source>
        <dbReference type="Pfam" id="PF02397"/>
    </source>
</evidence>
<evidence type="ECO:0000256" key="1">
    <source>
        <dbReference type="ARBA" id="ARBA00004141"/>
    </source>
</evidence>
<dbReference type="GO" id="GO:0016780">
    <property type="term" value="F:phosphotransferase activity, for other substituted phosphate groups"/>
    <property type="evidence" value="ECO:0007669"/>
    <property type="project" value="TreeGrafter"/>
</dbReference>
<evidence type="ECO:0000256" key="5">
    <source>
        <dbReference type="ARBA" id="ARBA00022989"/>
    </source>
</evidence>
<proteinExistence type="inferred from homology"/>
<feature type="domain" description="Bacterial sugar transferase" evidence="8">
    <location>
        <begin position="271"/>
        <end position="454"/>
    </location>
</feature>
<name>A0A437RSS8_9BURK</name>
<dbReference type="InterPro" id="IPR036291">
    <property type="entry name" value="NAD(P)-bd_dom_sf"/>
</dbReference>
<evidence type="ECO:0000313" key="9">
    <source>
        <dbReference type="EMBL" id="RVU49807.1"/>
    </source>
</evidence>
<dbReference type="PANTHER" id="PTHR30576">
    <property type="entry name" value="COLANIC BIOSYNTHESIS UDP-GLUCOSE LIPID CARRIER TRANSFERASE"/>
    <property type="match status" value="1"/>
</dbReference>
<feature type="transmembrane region" description="Helical" evidence="7">
    <location>
        <begin position="109"/>
        <end position="128"/>
    </location>
</feature>
<comment type="subcellular location">
    <subcellularLocation>
        <location evidence="1">Membrane</location>
        <topology evidence="1">Multi-pass membrane protein</topology>
    </subcellularLocation>
</comment>
<dbReference type="InterPro" id="IPR017475">
    <property type="entry name" value="EPS_sugar_tfrase"/>
</dbReference>
<dbReference type="Proteomes" id="UP000285575">
    <property type="component" value="Unassembled WGS sequence"/>
</dbReference>
<dbReference type="PANTHER" id="PTHR30576:SF0">
    <property type="entry name" value="UNDECAPRENYL-PHOSPHATE N-ACETYLGALACTOSAMINYL 1-PHOSPHATE TRANSFERASE-RELATED"/>
    <property type="match status" value="1"/>
</dbReference>
<sequence length="460" mass="50745">MIRIFNHYVHRSAVQGMLFDLVLVLLVAVVAVGLQVGSVDQAVPMAATQVMSFALTVFVISSASGLYEPSHSVSFGRSVVRAMLVLGAALPLTYVIFGLLPADFANRAAVQYSTMAGVAALVLRRAYLAHSSANALGRTRILVFGAGTAACTVAEALRERDPNAYIVGFVPGPNEREPAVPQRDLIDLRSTLPELAYELGVDEIVVALTERRAGSMPLRQLLDCKVSGIKVYDLATHFEKTLGQIRLDYLNASWLIFGDGFNQGAWRTAVKRVFDIFSALLLIVLSAPVMLVTAVIIKCESKGPALYRQERVGQNGRTFSIAKFRSMRTDAEKDGKPRWASANDDRVTRVGHVIRRLRIDELPQLFNVLRGDMSMVGPRPERPFFVEKLTQDIPFYALRHSVKPGVTGWAQVRYAYGATVEDSQEKLQYDLYYVKNHTLFLDLVVLIETVSVVLTGRGAR</sequence>
<keyword evidence="6 7" id="KW-0472">Membrane</keyword>
<dbReference type="NCBIfam" id="TIGR03025">
    <property type="entry name" value="EPS_sugtrans"/>
    <property type="match status" value="1"/>
</dbReference>
<keyword evidence="10" id="KW-1185">Reference proteome</keyword>
<keyword evidence="5 7" id="KW-1133">Transmembrane helix</keyword>
<comment type="similarity">
    <text evidence="2">Belongs to the bacterial sugar transferase family.</text>
</comment>
<dbReference type="AlphaFoldDB" id="A0A437RSS8"/>
<dbReference type="InterPro" id="IPR003362">
    <property type="entry name" value="Bact_transf"/>
</dbReference>
<evidence type="ECO:0000256" key="2">
    <source>
        <dbReference type="ARBA" id="ARBA00006464"/>
    </source>
</evidence>
<feature type="transmembrane region" description="Helical" evidence="7">
    <location>
        <begin position="46"/>
        <end position="67"/>
    </location>
</feature>
<evidence type="ECO:0000256" key="3">
    <source>
        <dbReference type="ARBA" id="ARBA00022679"/>
    </source>
</evidence>
<accession>A0A437RSS8</accession>
<dbReference type="NCBIfam" id="TIGR03013">
    <property type="entry name" value="EpsB_2"/>
    <property type="match status" value="1"/>
</dbReference>
<evidence type="ECO:0000256" key="4">
    <source>
        <dbReference type="ARBA" id="ARBA00022692"/>
    </source>
</evidence>
<organism evidence="9 10">
    <name type="scientific">Rubrivivax rivuli</name>
    <dbReference type="NCBI Taxonomy" id="1862385"/>
    <lineage>
        <taxon>Bacteria</taxon>
        <taxon>Pseudomonadati</taxon>
        <taxon>Pseudomonadota</taxon>
        <taxon>Betaproteobacteria</taxon>
        <taxon>Burkholderiales</taxon>
        <taxon>Sphaerotilaceae</taxon>
        <taxon>Rubrivivax</taxon>
    </lineage>
</organism>
<evidence type="ECO:0000256" key="6">
    <source>
        <dbReference type="ARBA" id="ARBA00023136"/>
    </source>
</evidence>
<dbReference type="SUPFAM" id="SSF51735">
    <property type="entry name" value="NAD(P)-binding Rossmann-fold domains"/>
    <property type="match status" value="1"/>
</dbReference>
<dbReference type="GO" id="GO:0016020">
    <property type="term" value="C:membrane"/>
    <property type="evidence" value="ECO:0007669"/>
    <property type="project" value="UniProtKB-SubCell"/>
</dbReference>
<dbReference type="Gene3D" id="3.40.50.720">
    <property type="entry name" value="NAD(P)-binding Rossmann-like Domain"/>
    <property type="match status" value="1"/>
</dbReference>
<gene>
    <name evidence="9" type="ORF">EOE66_04450</name>
</gene>
<reference evidence="9 10" key="1">
    <citation type="submission" date="2019-01" db="EMBL/GenBank/DDBJ databases">
        <authorList>
            <person name="Chen W.-M."/>
        </authorList>
    </citation>
    <scope>NUCLEOTIDE SEQUENCE [LARGE SCALE GENOMIC DNA]</scope>
    <source>
        <strain evidence="9 10">KYPY4</strain>
    </source>
</reference>
<evidence type="ECO:0000256" key="7">
    <source>
        <dbReference type="SAM" id="Phobius"/>
    </source>
</evidence>
<evidence type="ECO:0000313" key="10">
    <source>
        <dbReference type="Proteomes" id="UP000285575"/>
    </source>
</evidence>